<dbReference type="Pfam" id="PF00248">
    <property type="entry name" value="Aldo_ket_red"/>
    <property type="match status" value="1"/>
</dbReference>
<protein>
    <submittedName>
        <fullName evidence="3">Aldo/keto reductase</fullName>
    </submittedName>
</protein>
<sequence>MEVRDSNRQNISPSSDRRNFLKNGITLGAILIAGPTLASGAPITTTSFNSPSPGKRILGSGKNSLEVSSLGLGCMGMSYHRSFIPDKKVMIALIRRAKDLGVSFFDTAEAYGPLVNEELVGEALRPFRKEIVLATKFGFKEGKTTLGLDSRPQNIRKVVEQSLKRLNTDYIDLLYQHRVDPNIPIEDVAGTVKDLISEGKVMHFGMSEANSETIRKAHAVQPITALQSEYSLVTRQPEYDVIKVCEELGIGFVPYSPLSRGLITGYINERTTYIASNDNRASLPRYQPEAIIANWPLIDILKEFGDQCGLTVAQVALAWLLAQKPFIVPIPGTTKLAHLQENMWAADFKFDAQELQEITNKLSKVKIVGDRYIGTQAQQTHK</sequence>
<evidence type="ECO:0000256" key="1">
    <source>
        <dbReference type="ARBA" id="ARBA00023002"/>
    </source>
</evidence>
<dbReference type="Proteomes" id="UP000028007">
    <property type="component" value="Unassembled WGS sequence"/>
</dbReference>
<dbReference type="PANTHER" id="PTHR43625:SF77">
    <property type="entry name" value="ALDO-KETO REDUCTASE"/>
    <property type="match status" value="1"/>
</dbReference>
<dbReference type="InterPro" id="IPR050791">
    <property type="entry name" value="Aldo-Keto_reductase"/>
</dbReference>
<dbReference type="Gene3D" id="3.20.20.100">
    <property type="entry name" value="NADP-dependent oxidoreductase domain"/>
    <property type="match status" value="1"/>
</dbReference>
<keyword evidence="4" id="KW-1185">Reference proteome</keyword>
<evidence type="ECO:0000313" key="3">
    <source>
        <dbReference type="EMBL" id="KEQ30386.1"/>
    </source>
</evidence>
<comment type="caution">
    <text evidence="3">The sequence shown here is derived from an EMBL/GenBank/DDBJ whole genome shotgun (WGS) entry which is preliminary data.</text>
</comment>
<dbReference type="EMBL" id="JNFF01000043">
    <property type="protein sequence ID" value="KEQ30386.1"/>
    <property type="molecule type" value="Genomic_DNA"/>
</dbReference>
<proteinExistence type="predicted"/>
<dbReference type="AlphaFoldDB" id="A0A081PI63"/>
<evidence type="ECO:0000313" key="4">
    <source>
        <dbReference type="Proteomes" id="UP000028007"/>
    </source>
</evidence>
<dbReference type="InterPro" id="IPR036812">
    <property type="entry name" value="NAD(P)_OxRdtase_dom_sf"/>
</dbReference>
<organism evidence="3 4">
    <name type="scientific">Pedobacter antarcticus 4BY</name>
    <dbReference type="NCBI Taxonomy" id="1358423"/>
    <lineage>
        <taxon>Bacteria</taxon>
        <taxon>Pseudomonadati</taxon>
        <taxon>Bacteroidota</taxon>
        <taxon>Sphingobacteriia</taxon>
        <taxon>Sphingobacteriales</taxon>
        <taxon>Sphingobacteriaceae</taxon>
        <taxon>Pedobacter</taxon>
    </lineage>
</organism>
<name>A0A081PI63_9SPHI</name>
<dbReference type="GO" id="GO:0005737">
    <property type="term" value="C:cytoplasm"/>
    <property type="evidence" value="ECO:0007669"/>
    <property type="project" value="TreeGrafter"/>
</dbReference>
<dbReference type="PANTHER" id="PTHR43625">
    <property type="entry name" value="AFLATOXIN B1 ALDEHYDE REDUCTASE"/>
    <property type="match status" value="1"/>
</dbReference>
<gene>
    <name evidence="3" type="ORF">N180_16510</name>
</gene>
<dbReference type="OrthoDB" id="9773828at2"/>
<keyword evidence="1" id="KW-0560">Oxidoreductase</keyword>
<evidence type="ECO:0000259" key="2">
    <source>
        <dbReference type="Pfam" id="PF00248"/>
    </source>
</evidence>
<dbReference type="RefSeq" id="WP_081857491.1">
    <property type="nucleotide sequence ID" value="NZ_JNFF01000043.1"/>
</dbReference>
<reference evidence="3 4" key="1">
    <citation type="journal article" date="1992" name="Int. J. Syst. Bacteriol.">
        <title>Sphingobacterium antarcticus sp. nov. a Psychrotrophic Bacterium from the Soils of Schirmacher Oasis, Antarctica.</title>
        <authorList>
            <person name="Shivaji S."/>
            <person name="Ray M.K."/>
            <person name="Rao N.S."/>
            <person name="Saiserr L."/>
            <person name="Jagannadham M.V."/>
            <person name="Kumar G.S."/>
            <person name="Reddy G."/>
            <person name="Bhargava P.M."/>
        </authorList>
    </citation>
    <scope>NUCLEOTIDE SEQUENCE [LARGE SCALE GENOMIC DNA]</scope>
    <source>
        <strain evidence="3 4">4BY</strain>
    </source>
</reference>
<dbReference type="InterPro" id="IPR023210">
    <property type="entry name" value="NADP_OxRdtase_dom"/>
</dbReference>
<dbReference type="CDD" id="cd19078">
    <property type="entry name" value="AKR_AKR13C1_2"/>
    <property type="match status" value="1"/>
</dbReference>
<feature type="domain" description="NADP-dependent oxidoreductase" evidence="2">
    <location>
        <begin position="70"/>
        <end position="361"/>
    </location>
</feature>
<dbReference type="GO" id="GO:0016491">
    <property type="term" value="F:oxidoreductase activity"/>
    <property type="evidence" value="ECO:0007669"/>
    <property type="project" value="UniProtKB-KW"/>
</dbReference>
<dbReference type="eggNOG" id="COG0667">
    <property type="taxonomic scope" value="Bacteria"/>
</dbReference>
<dbReference type="SUPFAM" id="SSF51430">
    <property type="entry name" value="NAD(P)-linked oxidoreductase"/>
    <property type="match status" value="1"/>
</dbReference>
<accession>A0A081PI63</accession>